<organism evidence="7 8">
    <name type="scientific">Mucor plumbeus</name>
    <dbReference type="NCBI Taxonomy" id="97098"/>
    <lineage>
        <taxon>Eukaryota</taxon>
        <taxon>Fungi</taxon>
        <taxon>Fungi incertae sedis</taxon>
        <taxon>Mucoromycota</taxon>
        <taxon>Mucoromycotina</taxon>
        <taxon>Mucoromycetes</taxon>
        <taxon>Mucorales</taxon>
        <taxon>Mucorineae</taxon>
        <taxon>Mucoraceae</taxon>
        <taxon>Mucor</taxon>
    </lineage>
</organism>
<evidence type="ECO:0000256" key="5">
    <source>
        <dbReference type="SAM" id="MobiDB-lite"/>
    </source>
</evidence>
<evidence type="ECO:0000256" key="4">
    <source>
        <dbReference type="PIRSR" id="PIRSR000102-3"/>
    </source>
</evidence>
<dbReference type="OrthoDB" id="4069699at2759"/>
<proteinExistence type="predicted"/>
<keyword evidence="8" id="KW-1185">Reference proteome</keyword>
<dbReference type="InterPro" id="IPR036291">
    <property type="entry name" value="NAD(P)-bd_dom_sf"/>
</dbReference>
<evidence type="ECO:0000313" key="7">
    <source>
        <dbReference type="EMBL" id="KAG2193922.1"/>
    </source>
</evidence>
<dbReference type="PANTHER" id="PTHR43128:SF16">
    <property type="entry name" value="L-LACTATE DEHYDROGENASE"/>
    <property type="match status" value="1"/>
</dbReference>
<sequence>MVHHHGRVSIIGAGTLGGTIAYSLMLANIAKEILLVDMSPNIVQGQVLDLAEVKSTTTIRAGTFKEAGQSTLVIFTADTPPNRIDEDRQQWLKRSRHLLLSIASSMSPVHSEIMIIVVSDPVDLYVQSLQSYFPHVSTSRIFGLGTAMATDRLVAWLGEMMSSSSSVSSSSSSSNAKEITDAYCIGSQHSPVVVWNYAKIDGMPLPTLPSLVAQRAICDKVVSNHRKYLICERKGKAWFGEAAAVTHLVMDIMEKPISNTNTNNPPSSSSSGDYITTATNNNNNNNAIWVLSVNVPKYESCLSWPVVVCNTGIKNLVDIPLASDEQKRILKLVESNIIDFQSSFDH</sequence>
<name>A0A8H7QJP9_9FUNG</name>
<feature type="compositionally biased region" description="Low complexity" evidence="5">
    <location>
        <begin position="258"/>
        <end position="277"/>
    </location>
</feature>
<protein>
    <recommendedName>
        <fullName evidence="6">Lactate/malate dehydrogenase N-terminal domain-containing protein</fullName>
    </recommendedName>
</protein>
<dbReference type="EMBL" id="JAEPRC010000620">
    <property type="protein sequence ID" value="KAG2193922.1"/>
    <property type="molecule type" value="Genomic_DNA"/>
</dbReference>
<gene>
    <name evidence="7" type="ORF">INT46_001927</name>
</gene>
<dbReference type="SUPFAM" id="SSF51735">
    <property type="entry name" value="NAD(P)-binding Rossmann-fold domains"/>
    <property type="match status" value="1"/>
</dbReference>
<dbReference type="AlphaFoldDB" id="A0A8H7QJP9"/>
<feature type="binding site" evidence="4">
    <location>
        <begin position="12"/>
        <end position="17"/>
    </location>
    <ligand>
        <name>NAD(+)</name>
        <dbReference type="ChEBI" id="CHEBI:57540"/>
    </ligand>
</feature>
<dbReference type="InterPro" id="IPR015955">
    <property type="entry name" value="Lactate_DH/Glyco_Ohase_4_C"/>
</dbReference>
<feature type="active site" description="Proton acceptor" evidence="3">
    <location>
        <position position="189"/>
    </location>
</feature>
<evidence type="ECO:0000256" key="3">
    <source>
        <dbReference type="PIRSR" id="PIRSR000102-1"/>
    </source>
</evidence>
<comment type="caution">
    <text evidence="7">The sequence shown here is derived from an EMBL/GenBank/DDBJ whole genome shotgun (WGS) entry which is preliminary data.</text>
</comment>
<dbReference type="SUPFAM" id="SSF56327">
    <property type="entry name" value="LDH C-terminal domain-like"/>
    <property type="match status" value="1"/>
</dbReference>
<dbReference type="GO" id="GO:0006089">
    <property type="term" value="P:lactate metabolic process"/>
    <property type="evidence" value="ECO:0007669"/>
    <property type="project" value="TreeGrafter"/>
</dbReference>
<dbReference type="Gene3D" id="3.90.110.10">
    <property type="entry name" value="Lactate dehydrogenase/glycoside hydrolase, family 4, C-terminal"/>
    <property type="match status" value="1"/>
</dbReference>
<evidence type="ECO:0000313" key="8">
    <source>
        <dbReference type="Proteomes" id="UP000650833"/>
    </source>
</evidence>
<evidence type="ECO:0000256" key="2">
    <source>
        <dbReference type="ARBA" id="ARBA00023027"/>
    </source>
</evidence>
<dbReference type="Proteomes" id="UP000650833">
    <property type="component" value="Unassembled WGS sequence"/>
</dbReference>
<accession>A0A8H7QJP9</accession>
<dbReference type="Gene3D" id="3.40.50.720">
    <property type="entry name" value="NAD(P)-binding Rossmann-like Domain"/>
    <property type="match status" value="1"/>
</dbReference>
<dbReference type="PIRSF" id="PIRSF000102">
    <property type="entry name" value="Lac_mal_DH"/>
    <property type="match status" value="1"/>
</dbReference>
<dbReference type="Pfam" id="PF00056">
    <property type="entry name" value="Ldh_1_N"/>
    <property type="match status" value="1"/>
</dbReference>
<evidence type="ECO:0000259" key="6">
    <source>
        <dbReference type="Pfam" id="PF00056"/>
    </source>
</evidence>
<dbReference type="InterPro" id="IPR001557">
    <property type="entry name" value="L-lactate/malate_DH"/>
</dbReference>
<feature type="region of interest" description="Disordered" evidence="5">
    <location>
        <begin position="257"/>
        <end position="277"/>
    </location>
</feature>
<dbReference type="GO" id="GO:0004459">
    <property type="term" value="F:L-lactate dehydrogenase (NAD+) activity"/>
    <property type="evidence" value="ECO:0007669"/>
    <property type="project" value="TreeGrafter"/>
</dbReference>
<keyword evidence="2 4" id="KW-0520">NAD</keyword>
<dbReference type="PRINTS" id="PR00086">
    <property type="entry name" value="LLDHDRGNASE"/>
</dbReference>
<keyword evidence="1" id="KW-0560">Oxidoreductase</keyword>
<feature type="binding site" evidence="4">
    <location>
        <position position="37"/>
    </location>
    <ligand>
        <name>NAD(+)</name>
        <dbReference type="ChEBI" id="CHEBI:57540"/>
    </ligand>
</feature>
<dbReference type="PANTHER" id="PTHR43128">
    <property type="entry name" value="L-2-HYDROXYCARBOXYLATE DEHYDROGENASE (NAD(P)(+))"/>
    <property type="match status" value="1"/>
</dbReference>
<reference evidence="7" key="1">
    <citation type="submission" date="2020-12" db="EMBL/GenBank/DDBJ databases">
        <title>Metabolic potential, ecology and presence of endohyphal bacteria is reflected in genomic diversity of Mucoromycotina.</title>
        <authorList>
            <person name="Muszewska A."/>
            <person name="Okrasinska A."/>
            <person name="Steczkiewicz K."/>
            <person name="Drgas O."/>
            <person name="Orlowska M."/>
            <person name="Perlinska-Lenart U."/>
            <person name="Aleksandrzak-Piekarczyk T."/>
            <person name="Szatraj K."/>
            <person name="Zielenkiewicz U."/>
            <person name="Pilsyk S."/>
            <person name="Malc E."/>
            <person name="Mieczkowski P."/>
            <person name="Kruszewska J.S."/>
            <person name="Biernat P."/>
            <person name="Pawlowska J."/>
        </authorList>
    </citation>
    <scope>NUCLEOTIDE SEQUENCE</scope>
    <source>
        <strain evidence="7">CBS 226.32</strain>
    </source>
</reference>
<evidence type="ECO:0000256" key="1">
    <source>
        <dbReference type="ARBA" id="ARBA00023002"/>
    </source>
</evidence>
<dbReference type="InterPro" id="IPR001236">
    <property type="entry name" value="Lactate/malate_DH_N"/>
</dbReference>
<feature type="domain" description="Lactate/malate dehydrogenase N-terminal" evidence="6">
    <location>
        <begin position="7"/>
        <end position="131"/>
    </location>
</feature>